<protein>
    <submittedName>
        <fullName evidence="2">Uncharacterized protein</fullName>
    </submittedName>
</protein>
<keyword evidence="1" id="KW-1133">Transmembrane helix</keyword>
<feature type="transmembrane region" description="Helical" evidence="1">
    <location>
        <begin position="254"/>
        <end position="276"/>
    </location>
</feature>
<dbReference type="FunCoup" id="G0NTJ5">
    <property type="interactions" value="1898"/>
</dbReference>
<feature type="transmembrane region" description="Helical" evidence="1">
    <location>
        <begin position="14"/>
        <end position="38"/>
    </location>
</feature>
<keyword evidence="1" id="KW-0812">Transmembrane</keyword>
<dbReference type="Proteomes" id="UP000008068">
    <property type="component" value="Unassembled WGS sequence"/>
</dbReference>
<keyword evidence="3" id="KW-1185">Reference proteome</keyword>
<dbReference type="AlphaFoldDB" id="G0NTJ5"/>
<sequence length="327" mass="36881">MPKISDWRRVLRSIFGPIGLALVVAAAYAVLIFGYSAFEYESEWRSEQEDFEALAANVDYEKQRLQTSASAAQTYSSKYSLGSSDVYGIISGFLNKTLLTVPVYTFMWTKSLTFNRMYDHAFQLNDDTALKFKKPSTKIINIIFRSILPIFTTFAVGSSVSALHSIVTNVLKICIRQKRYEAWTVGRNRMLRVNVVACMIVSMAYFAGCFLLVTFAASRWQDVSFGEGVKITLNLIATIPPNVKQTSTIDAHTLAALAFLIHSATAYVIFSLAQLIKTWRISEFAIPLISDIDQADQVDKSVQLEYRAKREELFKSAEKKMEEKKAE</sequence>
<evidence type="ECO:0000313" key="2">
    <source>
        <dbReference type="EMBL" id="EGT37267.1"/>
    </source>
</evidence>
<proteinExistence type="predicted"/>
<dbReference type="eggNOG" id="ENOG502R9NQ">
    <property type="taxonomic scope" value="Eukaryota"/>
</dbReference>
<reference evidence="3" key="1">
    <citation type="submission" date="2011-07" db="EMBL/GenBank/DDBJ databases">
        <authorList>
            <consortium name="Caenorhabditis brenneri Sequencing and Analysis Consortium"/>
            <person name="Wilson R.K."/>
        </authorList>
    </citation>
    <scope>NUCLEOTIDE SEQUENCE [LARGE SCALE GENOMIC DNA]</scope>
    <source>
        <strain evidence="3">PB2801</strain>
    </source>
</reference>
<name>G0NTJ5_CAEBE</name>
<gene>
    <name evidence="2" type="ORF">CAEBREN_00332</name>
</gene>
<feature type="transmembrane region" description="Helical" evidence="1">
    <location>
        <begin position="86"/>
        <end position="107"/>
    </location>
</feature>
<accession>G0NTJ5</accession>
<keyword evidence="1" id="KW-0472">Membrane</keyword>
<evidence type="ECO:0000256" key="1">
    <source>
        <dbReference type="SAM" id="Phobius"/>
    </source>
</evidence>
<dbReference type="HOGENOM" id="CLU_840022_0_0_1"/>
<dbReference type="InParanoid" id="G0NTJ5"/>
<evidence type="ECO:0000313" key="3">
    <source>
        <dbReference type="Proteomes" id="UP000008068"/>
    </source>
</evidence>
<dbReference type="OrthoDB" id="5813491at2759"/>
<feature type="transmembrane region" description="Helical" evidence="1">
    <location>
        <begin position="191"/>
        <end position="217"/>
    </location>
</feature>
<organism evidence="3">
    <name type="scientific">Caenorhabditis brenneri</name>
    <name type="common">Nematode worm</name>
    <dbReference type="NCBI Taxonomy" id="135651"/>
    <lineage>
        <taxon>Eukaryota</taxon>
        <taxon>Metazoa</taxon>
        <taxon>Ecdysozoa</taxon>
        <taxon>Nematoda</taxon>
        <taxon>Chromadorea</taxon>
        <taxon>Rhabditida</taxon>
        <taxon>Rhabditina</taxon>
        <taxon>Rhabditomorpha</taxon>
        <taxon>Rhabditoidea</taxon>
        <taxon>Rhabditidae</taxon>
        <taxon>Peloderinae</taxon>
        <taxon>Caenorhabditis</taxon>
    </lineage>
</organism>
<dbReference type="EMBL" id="GL379944">
    <property type="protein sequence ID" value="EGT37267.1"/>
    <property type="molecule type" value="Genomic_DNA"/>
</dbReference>